<dbReference type="PANTHER" id="PTHR33175">
    <property type="entry name" value="DNA-BINDING PROTEIN HU"/>
    <property type="match status" value="1"/>
</dbReference>
<evidence type="ECO:0000256" key="3">
    <source>
        <dbReference type="ARBA" id="ARBA00023125"/>
    </source>
</evidence>
<accession>A0A9R1CAR4</accession>
<dbReference type="RefSeq" id="WP_223925816.1">
    <property type="nucleotide sequence ID" value="NZ_BPTU01000001.1"/>
</dbReference>
<keyword evidence="2" id="KW-0226">DNA condensation</keyword>
<gene>
    <name evidence="5" type="ORF">PRLR5076_20070</name>
</gene>
<dbReference type="Pfam" id="PF00216">
    <property type="entry name" value="Bac_DNA_binding"/>
    <property type="match status" value="1"/>
</dbReference>
<dbReference type="Gene3D" id="4.10.520.10">
    <property type="entry name" value="IHF-like DNA-binding proteins"/>
    <property type="match status" value="1"/>
</dbReference>
<keyword evidence="3 5" id="KW-0238">DNA-binding</keyword>
<organism evidence="5 6">
    <name type="scientific">Prevotella lacticifex</name>
    <dbReference type="NCBI Taxonomy" id="2854755"/>
    <lineage>
        <taxon>Bacteria</taxon>
        <taxon>Pseudomonadati</taxon>
        <taxon>Bacteroidota</taxon>
        <taxon>Bacteroidia</taxon>
        <taxon>Bacteroidales</taxon>
        <taxon>Prevotellaceae</taxon>
        <taxon>Prevotella</taxon>
    </lineage>
</organism>
<dbReference type="Proteomes" id="UP000825483">
    <property type="component" value="Unassembled WGS sequence"/>
</dbReference>
<dbReference type="AlphaFoldDB" id="A0A9R1CAR4"/>
<dbReference type="PANTHER" id="PTHR33175:SF3">
    <property type="entry name" value="DNA-BINDING PROTEIN HU-BETA"/>
    <property type="match status" value="1"/>
</dbReference>
<evidence type="ECO:0000313" key="6">
    <source>
        <dbReference type="Proteomes" id="UP000825483"/>
    </source>
</evidence>
<dbReference type="SUPFAM" id="SSF47729">
    <property type="entry name" value="IHF-like DNA-binding proteins"/>
    <property type="match status" value="1"/>
</dbReference>
<proteinExistence type="inferred from homology"/>
<dbReference type="GeneID" id="72466806"/>
<dbReference type="GO" id="GO:0003677">
    <property type="term" value="F:DNA binding"/>
    <property type="evidence" value="ECO:0007669"/>
    <property type="project" value="UniProtKB-KW"/>
</dbReference>
<dbReference type="SMART" id="SM00411">
    <property type="entry name" value="BHL"/>
    <property type="match status" value="1"/>
</dbReference>
<dbReference type="GO" id="GO:0030261">
    <property type="term" value="P:chromosome condensation"/>
    <property type="evidence" value="ECO:0007669"/>
    <property type="project" value="UniProtKB-KW"/>
</dbReference>
<protein>
    <submittedName>
        <fullName evidence="5">DNA-binding protein</fullName>
    </submittedName>
</protein>
<reference evidence="5" key="1">
    <citation type="journal article" date="2022" name="Int. J. Syst. Evol. Microbiol.">
        <title>Prevotella lacticifex sp. nov., isolated from the rumen of cows.</title>
        <authorList>
            <person name="Shinkai T."/>
            <person name="Ikeyama N."/>
            <person name="Kumagai M."/>
            <person name="Ohmori H."/>
            <person name="Sakamoto M."/>
            <person name="Ohkuma M."/>
            <person name="Mitsumori M."/>
        </authorList>
    </citation>
    <scope>NUCLEOTIDE SEQUENCE</scope>
    <source>
        <strain evidence="5">R5076</strain>
    </source>
</reference>
<evidence type="ECO:0000313" key="5">
    <source>
        <dbReference type="EMBL" id="GJG59156.1"/>
    </source>
</evidence>
<keyword evidence="6" id="KW-1185">Reference proteome</keyword>
<dbReference type="InterPro" id="IPR000119">
    <property type="entry name" value="Hist_DNA-bd"/>
</dbReference>
<name>A0A9R1CAR4_9BACT</name>
<evidence type="ECO:0000256" key="2">
    <source>
        <dbReference type="ARBA" id="ARBA00023067"/>
    </source>
</evidence>
<sequence length="95" mass="10524">MNNKDFITKLSAALDLPMTDTQHVADTIINAMGRQFEDGETVQIPAFGVFEVKKHKERVMVNPTTGKRMLIPPKLVLGFKPSSAVRGHFKKGGED</sequence>
<dbReference type="CDD" id="cd13832">
    <property type="entry name" value="IHF"/>
    <property type="match status" value="1"/>
</dbReference>
<evidence type="ECO:0000256" key="4">
    <source>
        <dbReference type="RuleBase" id="RU003939"/>
    </source>
</evidence>
<comment type="similarity">
    <text evidence="1 4">Belongs to the bacterial histone-like protein family.</text>
</comment>
<dbReference type="GO" id="GO:0005829">
    <property type="term" value="C:cytosol"/>
    <property type="evidence" value="ECO:0007669"/>
    <property type="project" value="TreeGrafter"/>
</dbReference>
<dbReference type="EMBL" id="BPUB01000002">
    <property type="protein sequence ID" value="GJG59156.1"/>
    <property type="molecule type" value="Genomic_DNA"/>
</dbReference>
<dbReference type="PRINTS" id="PR01727">
    <property type="entry name" value="DNABINDINGHU"/>
</dbReference>
<dbReference type="GO" id="GO:0030527">
    <property type="term" value="F:structural constituent of chromatin"/>
    <property type="evidence" value="ECO:0007669"/>
    <property type="project" value="InterPro"/>
</dbReference>
<comment type="caution">
    <text evidence="5">The sequence shown here is derived from an EMBL/GenBank/DDBJ whole genome shotgun (WGS) entry which is preliminary data.</text>
</comment>
<evidence type="ECO:0000256" key="1">
    <source>
        <dbReference type="ARBA" id="ARBA00010529"/>
    </source>
</evidence>
<dbReference type="InterPro" id="IPR010992">
    <property type="entry name" value="IHF-like_DNA-bd_dom_sf"/>
</dbReference>